<name>A0A5C2H8A0_9BACT</name>
<dbReference type="KEGG" id="apai:APAC_2119"/>
<gene>
    <name evidence="2" type="ORF">APAC_2119</name>
</gene>
<reference evidence="2 3" key="3">
    <citation type="submission" date="2019-09" db="EMBL/GenBank/DDBJ databases">
        <title>Taxonomic note: a critical rebuttal of the proposed division of the genus Arcobacter into six genera, emended descriptions of Arcobacter anaerophilus and the genus Arcobacter, and an assessment of genus-level boundaries for Epsilonproteobacteria using in silico genomic comparator tools.</title>
        <authorList>
            <person name="On S.L.W."/>
            <person name="Miller W.G."/>
            <person name="Biggs P."/>
            <person name="Cornelius A."/>
            <person name="Vandamme P."/>
        </authorList>
    </citation>
    <scope>NUCLEOTIDE SEQUENCE [LARGE SCALE GENOMIC DNA]</scope>
    <source>
        <strain evidence="2 3">LMG 26638</strain>
    </source>
</reference>
<dbReference type="AlphaFoldDB" id="A0A5C2H8A0"/>
<organism evidence="2 3">
    <name type="scientific">Malaciobacter pacificus</name>
    <dbReference type="NCBI Taxonomy" id="1080223"/>
    <lineage>
        <taxon>Bacteria</taxon>
        <taxon>Pseudomonadati</taxon>
        <taxon>Campylobacterota</taxon>
        <taxon>Epsilonproteobacteria</taxon>
        <taxon>Campylobacterales</taxon>
        <taxon>Arcobacteraceae</taxon>
        <taxon>Malaciobacter</taxon>
    </lineage>
</organism>
<accession>A0A5C2H8A0</accession>
<feature type="region of interest" description="Disordered" evidence="1">
    <location>
        <begin position="72"/>
        <end position="104"/>
    </location>
</feature>
<proteinExistence type="predicted"/>
<evidence type="ECO:0000313" key="2">
    <source>
        <dbReference type="EMBL" id="QEP35191.1"/>
    </source>
</evidence>
<keyword evidence="3" id="KW-1185">Reference proteome</keyword>
<reference evidence="3" key="2">
    <citation type="submission" date="2019-09" db="EMBL/GenBank/DDBJ databases">
        <title>Complete genome sequencing of four Arcobacter species reveals a diverse suite of mobile elements.</title>
        <authorList>
            <person name="On S.L.W."/>
            <person name="Miller W.G."/>
            <person name="Biggs P."/>
            <person name="Cornelius A."/>
            <person name="Vandamme P."/>
        </authorList>
    </citation>
    <scope>NUCLEOTIDE SEQUENCE [LARGE SCALE GENOMIC DNA]</scope>
    <source>
        <strain evidence="3">LMG 26638</strain>
    </source>
</reference>
<dbReference type="Proteomes" id="UP000322726">
    <property type="component" value="Chromosome"/>
</dbReference>
<feature type="compositionally biased region" description="Low complexity" evidence="1">
    <location>
        <begin position="86"/>
        <end position="99"/>
    </location>
</feature>
<protein>
    <submittedName>
        <fullName evidence="2">Uncharacterized protein</fullName>
    </submittedName>
</protein>
<reference evidence="2 3" key="1">
    <citation type="submission" date="2019-09" db="EMBL/GenBank/DDBJ databases">
        <title>Complete genome sequencing of four Arcobacter species reveals a diverse suite of mobile elements.</title>
        <authorList>
            <person name="Miller W.G."/>
            <person name="Yee E."/>
            <person name="Bono J.L."/>
        </authorList>
    </citation>
    <scope>NUCLEOTIDE SEQUENCE [LARGE SCALE GENOMIC DNA]</scope>
    <source>
        <strain evidence="2 3">LMG 26638</strain>
    </source>
</reference>
<evidence type="ECO:0000313" key="3">
    <source>
        <dbReference type="Proteomes" id="UP000322726"/>
    </source>
</evidence>
<evidence type="ECO:0000256" key="1">
    <source>
        <dbReference type="SAM" id="MobiDB-lite"/>
    </source>
</evidence>
<sequence>MDKELEEFAKKNRKRASVFDAYKKEIIYLVQQKVSQENIIVYLQKKTKLKTGLTRSNLSRYIARLKKQVRQKRELEQMNSETETKSSSLNNNINASNETASEDTVSVYGKIKQISKNKPFG</sequence>
<dbReference type="EMBL" id="CP035928">
    <property type="protein sequence ID" value="QEP35191.1"/>
    <property type="molecule type" value="Genomic_DNA"/>
</dbReference>
<dbReference type="RefSeq" id="WP_130234090.1">
    <property type="nucleotide sequence ID" value="NZ_BMEF01000051.1"/>
</dbReference>